<dbReference type="SUPFAM" id="SSF53850">
    <property type="entry name" value="Periplasmic binding protein-like II"/>
    <property type="match status" value="1"/>
</dbReference>
<evidence type="ECO:0000256" key="1">
    <source>
        <dbReference type="ARBA" id="ARBA00009437"/>
    </source>
</evidence>
<name>A0A1X4NMB8_9RHOB</name>
<dbReference type="InterPro" id="IPR036388">
    <property type="entry name" value="WH-like_DNA-bd_sf"/>
</dbReference>
<dbReference type="GO" id="GO:0043565">
    <property type="term" value="F:sequence-specific DNA binding"/>
    <property type="evidence" value="ECO:0007669"/>
    <property type="project" value="TreeGrafter"/>
</dbReference>
<evidence type="ECO:0000259" key="5">
    <source>
        <dbReference type="PROSITE" id="PS50931"/>
    </source>
</evidence>
<accession>A0A1X4NMB8</accession>
<dbReference type="Gene3D" id="3.40.190.10">
    <property type="entry name" value="Periplasmic binding protein-like II"/>
    <property type="match status" value="2"/>
</dbReference>
<evidence type="ECO:0000256" key="3">
    <source>
        <dbReference type="ARBA" id="ARBA00023125"/>
    </source>
</evidence>
<dbReference type="PANTHER" id="PTHR30537:SF74">
    <property type="entry name" value="HTH-TYPE TRANSCRIPTIONAL REGULATOR TRPI"/>
    <property type="match status" value="1"/>
</dbReference>
<comment type="similarity">
    <text evidence="1">Belongs to the LysR transcriptional regulatory family.</text>
</comment>
<comment type="caution">
    <text evidence="6">The sequence shown here is derived from an EMBL/GenBank/DDBJ whole genome shotgun (WGS) entry which is preliminary data.</text>
</comment>
<keyword evidence="7" id="KW-1185">Reference proteome</keyword>
<dbReference type="RefSeq" id="WP_085635936.1">
    <property type="nucleotide sequence ID" value="NZ_JFKC01000004.1"/>
</dbReference>
<feature type="domain" description="HTH lysR-type" evidence="5">
    <location>
        <begin position="6"/>
        <end position="63"/>
    </location>
</feature>
<evidence type="ECO:0000313" key="6">
    <source>
        <dbReference type="EMBL" id="OSQ51585.1"/>
    </source>
</evidence>
<dbReference type="InterPro" id="IPR000847">
    <property type="entry name" value="LysR_HTH_N"/>
</dbReference>
<dbReference type="PROSITE" id="PS50931">
    <property type="entry name" value="HTH_LYSR"/>
    <property type="match status" value="1"/>
</dbReference>
<dbReference type="EMBL" id="JFKC01000004">
    <property type="protein sequence ID" value="OSQ51585.1"/>
    <property type="molecule type" value="Genomic_DNA"/>
</dbReference>
<sequence length="288" mass="31580">MKKSLPPLTWFRAFEAAARHLSFTAAGDEIGLTQSAVSQQVKALETRLRVALFIRHARGLALTDEGRKLLPQVGSALGTLSAATDKFDAGPAENLLTIAASVSVTQWIIAPNLEDFSRKHPHIRLRFLSAIWPDDFNSARADVEIRFGSEKQVGHNADLLTPNRLVALKSPRRSGDLNELPLIESVGTTSGWKDWSRQIGPVPEPQIFADSYGMALHFAANGNGVALVSELLIKHAIETDLLERAHPASITGNEGYYLSVAKENAFARQFKDWLIAQLPREAPEGFRA</sequence>
<dbReference type="PANTHER" id="PTHR30537">
    <property type="entry name" value="HTH-TYPE TRANSCRIPTIONAL REGULATOR"/>
    <property type="match status" value="1"/>
</dbReference>
<dbReference type="InterPro" id="IPR005119">
    <property type="entry name" value="LysR_subst-bd"/>
</dbReference>
<protein>
    <submittedName>
        <fullName evidence="6">LysR family transcriptional regulator</fullName>
    </submittedName>
</protein>
<dbReference type="SUPFAM" id="SSF46785">
    <property type="entry name" value="Winged helix' DNA-binding domain"/>
    <property type="match status" value="1"/>
</dbReference>
<dbReference type="Pfam" id="PF03466">
    <property type="entry name" value="LysR_substrate"/>
    <property type="match status" value="1"/>
</dbReference>
<dbReference type="GO" id="GO:0003700">
    <property type="term" value="F:DNA-binding transcription factor activity"/>
    <property type="evidence" value="ECO:0007669"/>
    <property type="project" value="InterPro"/>
</dbReference>
<dbReference type="FunFam" id="1.10.10.10:FF:000001">
    <property type="entry name" value="LysR family transcriptional regulator"/>
    <property type="match status" value="1"/>
</dbReference>
<keyword evidence="3" id="KW-0238">DNA-binding</keyword>
<evidence type="ECO:0000256" key="2">
    <source>
        <dbReference type="ARBA" id="ARBA00023015"/>
    </source>
</evidence>
<dbReference type="Proteomes" id="UP000193926">
    <property type="component" value="Unassembled WGS sequence"/>
</dbReference>
<evidence type="ECO:0000313" key="7">
    <source>
        <dbReference type="Proteomes" id="UP000193926"/>
    </source>
</evidence>
<proteinExistence type="inferred from homology"/>
<dbReference type="OrthoDB" id="9813056at2"/>
<dbReference type="Gene3D" id="1.10.10.10">
    <property type="entry name" value="Winged helix-like DNA-binding domain superfamily/Winged helix DNA-binding domain"/>
    <property type="match status" value="1"/>
</dbReference>
<gene>
    <name evidence="6" type="ORF">MGEO_06560</name>
</gene>
<dbReference type="STRING" id="1123756.MGEO_06560"/>
<organism evidence="6 7">
    <name type="scientific">Marivita geojedonensis</name>
    <dbReference type="NCBI Taxonomy" id="1123756"/>
    <lineage>
        <taxon>Bacteria</taxon>
        <taxon>Pseudomonadati</taxon>
        <taxon>Pseudomonadota</taxon>
        <taxon>Alphaproteobacteria</taxon>
        <taxon>Rhodobacterales</taxon>
        <taxon>Roseobacteraceae</taxon>
        <taxon>Marivita</taxon>
    </lineage>
</organism>
<reference evidence="6 7" key="1">
    <citation type="submission" date="2014-03" db="EMBL/GenBank/DDBJ databases">
        <title>The draft genome sequence of Marivita geojedonensis KCTC 23882.</title>
        <authorList>
            <person name="Lai Q."/>
            <person name="Shao Z."/>
        </authorList>
    </citation>
    <scope>NUCLEOTIDE SEQUENCE [LARGE SCALE GENOMIC DNA]</scope>
    <source>
        <strain evidence="6 7">DPG-138</strain>
    </source>
</reference>
<dbReference type="InterPro" id="IPR058163">
    <property type="entry name" value="LysR-type_TF_proteobact-type"/>
</dbReference>
<dbReference type="AlphaFoldDB" id="A0A1X4NMB8"/>
<dbReference type="PRINTS" id="PR00039">
    <property type="entry name" value="HTHLYSR"/>
</dbReference>
<dbReference type="InterPro" id="IPR036390">
    <property type="entry name" value="WH_DNA-bd_sf"/>
</dbReference>
<keyword evidence="4" id="KW-0804">Transcription</keyword>
<evidence type="ECO:0000256" key="4">
    <source>
        <dbReference type="ARBA" id="ARBA00023163"/>
    </source>
</evidence>
<dbReference type="Pfam" id="PF00126">
    <property type="entry name" value="HTH_1"/>
    <property type="match status" value="1"/>
</dbReference>
<dbReference type="GO" id="GO:0006351">
    <property type="term" value="P:DNA-templated transcription"/>
    <property type="evidence" value="ECO:0007669"/>
    <property type="project" value="TreeGrafter"/>
</dbReference>
<keyword evidence="2" id="KW-0805">Transcription regulation</keyword>